<dbReference type="InterPro" id="IPR036388">
    <property type="entry name" value="WH-like_DNA-bd_sf"/>
</dbReference>
<dbReference type="Proteomes" id="UP000500806">
    <property type="component" value="Chromosome"/>
</dbReference>
<proteinExistence type="predicted"/>
<gene>
    <name evidence="1" type="ORF">DCO16_09105</name>
</gene>
<evidence type="ECO:0008006" key="3">
    <source>
        <dbReference type="Google" id="ProtNLM"/>
    </source>
</evidence>
<evidence type="ECO:0000313" key="2">
    <source>
        <dbReference type="Proteomes" id="UP000500806"/>
    </source>
</evidence>
<reference evidence="1 2" key="1">
    <citation type="submission" date="2018-04" db="EMBL/GenBank/DDBJ databases">
        <title>Polynucleobacter sp. LimPoW16 genome.</title>
        <authorList>
            <person name="Hahn M.W."/>
        </authorList>
    </citation>
    <scope>NUCLEOTIDE SEQUENCE [LARGE SCALE GENOMIC DNA]</scope>
    <source>
        <strain evidence="1 2">LimPoW16</strain>
    </source>
</reference>
<dbReference type="InterPro" id="IPR036390">
    <property type="entry name" value="WH_DNA-bd_sf"/>
</dbReference>
<dbReference type="EMBL" id="CP028941">
    <property type="protein sequence ID" value="QKM63190.1"/>
    <property type="molecule type" value="Genomic_DNA"/>
</dbReference>
<sequence length="117" mass="13443">MLKVIDKPILGYEFFTFMELRAQVHKKYHVTHRECIVLSFITKSYLLGAKIQVSDILKLEDIASQATLHGVVKLLIKKKLVITKQDPIDGRVKYLSPTPISLKIYKEISKDCLKLIC</sequence>
<name>A0A6M9PJW5_9BURK</name>
<protein>
    <recommendedName>
        <fullName evidence="3">MarR family transcriptional regulator</fullName>
    </recommendedName>
</protein>
<dbReference type="SUPFAM" id="SSF46785">
    <property type="entry name" value="Winged helix' DNA-binding domain"/>
    <property type="match status" value="1"/>
</dbReference>
<dbReference type="KEGG" id="pani:DCO16_09105"/>
<keyword evidence="2" id="KW-1185">Reference proteome</keyword>
<organism evidence="1 2">
    <name type="scientific">Polynucleobacter antarcticus</name>
    <dbReference type="NCBI Taxonomy" id="1743162"/>
    <lineage>
        <taxon>Bacteria</taxon>
        <taxon>Pseudomonadati</taxon>
        <taxon>Pseudomonadota</taxon>
        <taxon>Betaproteobacteria</taxon>
        <taxon>Burkholderiales</taxon>
        <taxon>Burkholderiaceae</taxon>
        <taxon>Polynucleobacter</taxon>
    </lineage>
</organism>
<dbReference type="AlphaFoldDB" id="A0A6M9PJW5"/>
<dbReference type="Gene3D" id="1.10.10.10">
    <property type="entry name" value="Winged helix-like DNA-binding domain superfamily/Winged helix DNA-binding domain"/>
    <property type="match status" value="1"/>
</dbReference>
<evidence type="ECO:0000313" key="1">
    <source>
        <dbReference type="EMBL" id="QKM63190.1"/>
    </source>
</evidence>
<accession>A0A6M9PJW5</accession>